<accession>A0A0L8FR56</accession>
<evidence type="ECO:0000259" key="1">
    <source>
        <dbReference type="Pfam" id="PF13843"/>
    </source>
</evidence>
<dbReference type="Pfam" id="PF13843">
    <property type="entry name" value="DDE_Tnp_1_7"/>
    <property type="match status" value="1"/>
</dbReference>
<name>A0A0L8FR56_OCTBM</name>
<dbReference type="PANTHER" id="PTHR47272:SF2">
    <property type="entry name" value="PIGGYBAC TRANSPOSABLE ELEMENT-DERIVED PROTEIN 3-LIKE"/>
    <property type="match status" value="1"/>
</dbReference>
<gene>
    <name evidence="2" type="ORF">OCBIM_22010965mg</name>
</gene>
<sequence>MTTMFSQLQAIISLPPLLEMLKDGQPHRKEIYVPQLFLISEYNEYMVGVDHLDWLIQKYRISVTSKKWYFSLFTNFLDAMMVNSWVVHCFANENTLTLLDFKRSVTQAYLELSSDSDPKNLVWPKVFSSKVIPEIRFSTTEHILDRKERKCALCRKKKVSKQCVKCNVGLHMG</sequence>
<proteinExistence type="predicted"/>
<organism evidence="2">
    <name type="scientific">Octopus bimaculoides</name>
    <name type="common">California two-spotted octopus</name>
    <dbReference type="NCBI Taxonomy" id="37653"/>
    <lineage>
        <taxon>Eukaryota</taxon>
        <taxon>Metazoa</taxon>
        <taxon>Spiralia</taxon>
        <taxon>Lophotrochozoa</taxon>
        <taxon>Mollusca</taxon>
        <taxon>Cephalopoda</taxon>
        <taxon>Coleoidea</taxon>
        <taxon>Octopodiformes</taxon>
        <taxon>Octopoda</taxon>
        <taxon>Incirrata</taxon>
        <taxon>Octopodidae</taxon>
        <taxon>Octopus</taxon>
    </lineage>
</organism>
<dbReference type="EMBL" id="KQ427571">
    <property type="protein sequence ID" value="KOF66915.1"/>
    <property type="molecule type" value="Genomic_DNA"/>
</dbReference>
<dbReference type="AlphaFoldDB" id="A0A0L8FR56"/>
<dbReference type="EMBL" id="KQ427571">
    <property type="protein sequence ID" value="KOF66916.1"/>
    <property type="molecule type" value="Genomic_DNA"/>
</dbReference>
<feature type="domain" description="PiggyBac transposable element-derived protein" evidence="1">
    <location>
        <begin position="34"/>
        <end position="85"/>
    </location>
</feature>
<dbReference type="InterPro" id="IPR029526">
    <property type="entry name" value="PGBD"/>
</dbReference>
<dbReference type="STRING" id="37653.A0A0L8FR56"/>
<protein>
    <recommendedName>
        <fullName evidence="1">PiggyBac transposable element-derived protein domain-containing protein</fullName>
    </recommendedName>
</protein>
<reference evidence="2" key="1">
    <citation type="submission" date="2015-07" db="EMBL/GenBank/DDBJ databases">
        <title>MeaNS - Measles Nucleotide Surveillance Program.</title>
        <authorList>
            <person name="Tran T."/>
            <person name="Druce J."/>
        </authorList>
    </citation>
    <scope>NUCLEOTIDE SEQUENCE</scope>
    <source>
        <strain evidence="2">UCB-OBI-ISO-001</strain>
        <tissue evidence="2">Gonad</tissue>
    </source>
</reference>
<evidence type="ECO:0000313" key="2">
    <source>
        <dbReference type="EMBL" id="KOF66915.1"/>
    </source>
</evidence>
<dbReference type="PANTHER" id="PTHR47272">
    <property type="entry name" value="DDE_TNP_1_7 DOMAIN-CONTAINING PROTEIN"/>
    <property type="match status" value="1"/>
</dbReference>